<feature type="domain" description="BD-FAE-like" evidence="2">
    <location>
        <begin position="24"/>
        <end position="230"/>
    </location>
</feature>
<keyword evidence="1" id="KW-0378">Hydrolase</keyword>
<evidence type="ECO:0000313" key="3">
    <source>
        <dbReference type="EMBL" id="GED71138.1"/>
    </source>
</evidence>
<sequence length="303" mass="33024">MKYMQLKRIEDIPFTLVDGSPLCLDIIMPEEAAAPQPAIIYIHGGGWLRGDKRGLGGRDWNARFAKHGFVCVNINHRLSGEASFPAQIHDVKAAVRFIRSHAHEYNIDPVKIGVWGHSSGGHLASLLGISAFASELEESGGSESSSCAVQAVCTLSGPTDLLQMGGWHDLAYSPEARLIGIRALADNPQAVALANPIHYITDQAPPFFIIHGDADSIVPIHQAELLYEALENASFLRVKGADHGLVGGNLSSDEILDYILLFFQKQLTKTKDTPEKIAQSRAEEKILIQYFVDQSAAFSKQEA</sequence>
<dbReference type="Proteomes" id="UP000319578">
    <property type="component" value="Unassembled WGS sequence"/>
</dbReference>
<dbReference type="InterPro" id="IPR049492">
    <property type="entry name" value="BD-FAE-like_dom"/>
</dbReference>
<name>A0ABQ0TT91_9BACL</name>
<dbReference type="PANTHER" id="PTHR48081">
    <property type="entry name" value="AB HYDROLASE SUPERFAMILY PROTEIN C4A8.06C"/>
    <property type="match status" value="1"/>
</dbReference>
<evidence type="ECO:0000313" key="4">
    <source>
        <dbReference type="Proteomes" id="UP000319578"/>
    </source>
</evidence>
<organism evidence="3 4">
    <name type="scientific">Brevibacillus reuszeri</name>
    <dbReference type="NCBI Taxonomy" id="54915"/>
    <lineage>
        <taxon>Bacteria</taxon>
        <taxon>Bacillati</taxon>
        <taxon>Bacillota</taxon>
        <taxon>Bacilli</taxon>
        <taxon>Bacillales</taxon>
        <taxon>Paenibacillaceae</taxon>
        <taxon>Brevibacillus</taxon>
    </lineage>
</organism>
<dbReference type="PANTHER" id="PTHR48081:SF13">
    <property type="entry name" value="ALPHA_BETA HYDROLASE"/>
    <property type="match status" value="1"/>
</dbReference>
<dbReference type="EMBL" id="BJON01000019">
    <property type="protein sequence ID" value="GED71138.1"/>
    <property type="molecule type" value="Genomic_DNA"/>
</dbReference>
<reference evidence="3 4" key="1">
    <citation type="submission" date="2019-06" db="EMBL/GenBank/DDBJ databases">
        <title>Whole genome shotgun sequence of Brevibacillus reuszeri NBRC 15719.</title>
        <authorList>
            <person name="Hosoyama A."/>
            <person name="Uohara A."/>
            <person name="Ohji S."/>
            <person name="Ichikawa N."/>
        </authorList>
    </citation>
    <scope>NUCLEOTIDE SEQUENCE [LARGE SCALE GENOMIC DNA]</scope>
    <source>
        <strain evidence="3 4">NBRC 15719</strain>
    </source>
</reference>
<dbReference type="Gene3D" id="3.40.50.1820">
    <property type="entry name" value="alpha/beta hydrolase"/>
    <property type="match status" value="1"/>
</dbReference>
<comment type="caution">
    <text evidence="3">The sequence shown here is derived from an EMBL/GenBank/DDBJ whole genome shotgun (WGS) entry which is preliminary data.</text>
</comment>
<proteinExistence type="predicted"/>
<keyword evidence="4" id="KW-1185">Reference proteome</keyword>
<protein>
    <submittedName>
        <fullName evidence="3">Lipase</fullName>
    </submittedName>
</protein>
<dbReference type="InterPro" id="IPR050300">
    <property type="entry name" value="GDXG_lipolytic_enzyme"/>
</dbReference>
<accession>A0ABQ0TT91</accession>
<dbReference type="SUPFAM" id="SSF53474">
    <property type="entry name" value="alpha/beta-Hydrolases"/>
    <property type="match status" value="1"/>
</dbReference>
<dbReference type="InterPro" id="IPR029058">
    <property type="entry name" value="AB_hydrolase_fold"/>
</dbReference>
<dbReference type="Pfam" id="PF20434">
    <property type="entry name" value="BD-FAE"/>
    <property type="match status" value="1"/>
</dbReference>
<evidence type="ECO:0000256" key="1">
    <source>
        <dbReference type="ARBA" id="ARBA00022801"/>
    </source>
</evidence>
<gene>
    <name evidence="3" type="ORF">BRE01_48400</name>
</gene>
<evidence type="ECO:0000259" key="2">
    <source>
        <dbReference type="Pfam" id="PF20434"/>
    </source>
</evidence>